<dbReference type="InterPro" id="IPR016024">
    <property type="entry name" value="ARM-type_fold"/>
</dbReference>
<keyword evidence="3" id="KW-0677">Repeat</keyword>
<dbReference type="SMART" id="SM00185">
    <property type="entry name" value="ARM"/>
    <property type="match status" value="6"/>
</dbReference>
<reference evidence="5" key="2">
    <citation type="submission" date="2022-10" db="EMBL/GenBank/DDBJ databases">
        <authorList>
            <consortium name="ENA_rothamsted_submissions"/>
            <consortium name="culmorum"/>
            <person name="King R."/>
        </authorList>
    </citation>
    <scope>NUCLEOTIDE SEQUENCE</scope>
</reference>
<dbReference type="GO" id="GO:0005737">
    <property type="term" value="C:cytoplasm"/>
    <property type="evidence" value="ECO:0007669"/>
    <property type="project" value="InterPro"/>
</dbReference>
<dbReference type="GO" id="GO:0061608">
    <property type="term" value="F:nuclear import signal receptor activity"/>
    <property type="evidence" value="ECO:0007669"/>
    <property type="project" value="InterPro"/>
</dbReference>
<evidence type="ECO:0008006" key="7">
    <source>
        <dbReference type="Google" id="ProtNLM"/>
    </source>
</evidence>
<dbReference type="AlphaFoldDB" id="A0A9N9WJ96"/>
<dbReference type="InterPro" id="IPR000225">
    <property type="entry name" value="Armadillo"/>
</dbReference>
<comment type="similarity">
    <text evidence="1">Belongs to the importin alpha family.</text>
</comment>
<dbReference type="Gene3D" id="1.25.10.10">
    <property type="entry name" value="Leucine-rich Repeat Variant"/>
    <property type="match status" value="1"/>
</dbReference>
<dbReference type="PANTHER" id="PTHR23316">
    <property type="entry name" value="IMPORTIN ALPHA"/>
    <property type="match status" value="1"/>
</dbReference>
<keyword evidence="2" id="KW-0813">Transport</keyword>
<evidence type="ECO:0000256" key="1">
    <source>
        <dbReference type="ARBA" id="ARBA00010394"/>
    </source>
</evidence>
<dbReference type="OrthoDB" id="29145at2759"/>
<dbReference type="InterPro" id="IPR032413">
    <property type="entry name" value="Arm_3"/>
</dbReference>
<organism evidence="5 6">
    <name type="scientific">Chironomus riparius</name>
    <dbReference type="NCBI Taxonomy" id="315576"/>
    <lineage>
        <taxon>Eukaryota</taxon>
        <taxon>Metazoa</taxon>
        <taxon>Ecdysozoa</taxon>
        <taxon>Arthropoda</taxon>
        <taxon>Hexapoda</taxon>
        <taxon>Insecta</taxon>
        <taxon>Pterygota</taxon>
        <taxon>Neoptera</taxon>
        <taxon>Endopterygota</taxon>
        <taxon>Diptera</taxon>
        <taxon>Nematocera</taxon>
        <taxon>Chironomoidea</taxon>
        <taxon>Chironomidae</taxon>
        <taxon>Chironominae</taxon>
        <taxon>Chironomus</taxon>
    </lineage>
</organism>
<evidence type="ECO:0000313" key="5">
    <source>
        <dbReference type="EMBL" id="CAG9797537.1"/>
    </source>
</evidence>
<dbReference type="PIRSF" id="PIRSF005673">
    <property type="entry name" value="Importin_alpha"/>
    <property type="match status" value="1"/>
</dbReference>
<gene>
    <name evidence="5" type="ORF">CHIRRI_LOCUS535</name>
</gene>
<name>A0A9N9WJ96_9DIPT</name>
<dbReference type="InterPro" id="IPR024931">
    <property type="entry name" value="Importin_alpha"/>
</dbReference>
<keyword evidence="6" id="KW-1185">Reference proteome</keyword>
<dbReference type="Pfam" id="PF16186">
    <property type="entry name" value="Arm_3"/>
    <property type="match status" value="1"/>
</dbReference>
<proteinExistence type="inferred from homology"/>
<keyword evidence="4" id="KW-0653">Protein transport</keyword>
<evidence type="ECO:0000256" key="2">
    <source>
        <dbReference type="ARBA" id="ARBA00022448"/>
    </source>
</evidence>
<evidence type="ECO:0000256" key="3">
    <source>
        <dbReference type="ARBA" id="ARBA00022737"/>
    </source>
</evidence>
<dbReference type="Proteomes" id="UP001153620">
    <property type="component" value="Chromosome 1"/>
</dbReference>
<reference evidence="5" key="1">
    <citation type="submission" date="2022-01" db="EMBL/GenBank/DDBJ databases">
        <authorList>
            <person name="King R."/>
        </authorList>
    </citation>
    <scope>NUCLEOTIDE SEQUENCE</scope>
</reference>
<accession>A0A9N9WJ96</accession>
<evidence type="ECO:0000256" key="4">
    <source>
        <dbReference type="ARBA" id="ARBA00022927"/>
    </source>
</evidence>
<dbReference type="InterPro" id="IPR011989">
    <property type="entry name" value="ARM-like"/>
</dbReference>
<protein>
    <recommendedName>
        <fullName evidence="7">Importin subunit alpha</fullName>
    </recommendedName>
</protein>
<sequence length="437" mass="50742">MTENSSNFVSAPSSVEWLYSNDPKKQLICLKSIRKKLSKKDPDIENMLYVTSRVLELIISRNDSEGLRECTWILTNIASGYSLGVDEILKLNGTTILKKLIDKTSDNIVKNQCFWTFSNIACEDEQCRDHVLSLGIFHSLITFIKEIFEENDEDILKTCIWTLANFFLPKFTSLHDDYCKLGLKMFIKCFRHSNQILRKEAAFGILHIMENRKYIDNIIESGILNDIRTELEFEEDTKMLSCMIRIVGNLAWGNDQQTQSLIDNDFIYVFHKLLYTEHKELLKEVIWTLSNIAAGNRAQVKAIMDGQIFPKLIGMLNDENFRIRREAVWVINNSTQNGSSEVIVHLVKLEVLKYLTTLLDDDDHEIVKACVDSIFNILQTGEMYFKDVNLFAILVDKYGSLKKIEHLQFHKSWLIVDKVLRILESFYKRDVKEVPKI</sequence>
<dbReference type="EMBL" id="OU895877">
    <property type="protein sequence ID" value="CAG9797537.1"/>
    <property type="molecule type" value="Genomic_DNA"/>
</dbReference>
<dbReference type="GO" id="GO:0006606">
    <property type="term" value="P:protein import into nucleus"/>
    <property type="evidence" value="ECO:0007669"/>
    <property type="project" value="InterPro"/>
</dbReference>
<dbReference type="SUPFAM" id="SSF48371">
    <property type="entry name" value="ARM repeat"/>
    <property type="match status" value="1"/>
</dbReference>
<evidence type="ECO:0000313" key="6">
    <source>
        <dbReference type="Proteomes" id="UP001153620"/>
    </source>
</evidence>